<dbReference type="SMART" id="SM00052">
    <property type="entry name" value="EAL"/>
    <property type="match status" value="1"/>
</dbReference>
<organism evidence="4 5">
    <name type="scientific">Delftia lacustris</name>
    <dbReference type="NCBI Taxonomy" id="558537"/>
    <lineage>
        <taxon>Bacteria</taxon>
        <taxon>Pseudomonadati</taxon>
        <taxon>Pseudomonadota</taxon>
        <taxon>Betaproteobacteria</taxon>
        <taxon>Burkholderiales</taxon>
        <taxon>Comamonadaceae</taxon>
        <taxon>Delftia</taxon>
    </lineage>
</organism>
<dbReference type="SUPFAM" id="SSF141868">
    <property type="entry name" value="EAL domain-like"/>
    <property type="match status" value="1"/>
</dbReference>
<evidence type="ECO:0000259" key="2">
    <source>
        <dbReference type="PROSITE" id="PS50110"/>
    </source>
</evidence>
<dbReference type="AlphaFoldDB" id="A0A1H3T7Q0"/>
<dbReference type="InterPro" id="IPR050706">
    <property type="entry name" value="Cyclic-di-GMP_PDE-like"/>
</dbReference>
<evidence type="ECO:0000313" key="4">
    <source>
        <dbReference type="EMBL" id="SDZ46090.1"/>
    </source>
</evidence>
<protein>
    <submittedName>
        <fullName evidence="4">EAL domain, c-di-GMP-specific phosphodiesterase class I (Or its enzymatically inactive variant)</fullName>
    </submittedName>
</protein>
<dbReference type="CDD" id="cd01948">
    <property type="entry name" value="EAL"/>
    <property type="match status" value="1"/>
</dbReference>
<reference evidence="4 5" key="1">
    <citation type="submission" date="2016-10" db="EMBL/GenBank/DDBJ databases">
        <authorList>
            <person name="de Groot N.N."/>
        </authorList>
    </citation>
    <scope>NUCLEOTIDE SEQUENCE [LARGE SCALE GENOMIC DNA]</scope>
    <source>
        <strain evidence="4 5">LMG 24775</strain>
    </source>
</reference>
<evidence type="ECO:0000256" key="1">
    <source>
        <dbReference type="PROSITE-ProRule" id="PRU00169"/>
    </source>
</evidence>
<feature type="domain" description="Response regulatory" evidence="2">
    <location>
        <begin position="6"/>
        <end position="126"/>
    </location>
</feature>
<dbReference type="Gene3D" id="3.20.20.450">
    <property type="entry name" value="EAL domain"/>
    <property type="match status" value="1"/>
</dbReference>
<dbReference type="GeneID" id="94693069"/>
<dbReference type="InterPro" id="IPR001789">
    <property type="entry name" value="Sig_transdc_resp-reg_receiver"/>
</dbReference>
<dbReference type="RefSeq" id="WP_074923437.1">
    <property type="nucleotide sequence ID" value="NZ_CP141274.1"/>
</dbReference>
<gene>
    <name evidence="4" type="ORF">SAMN05421547_1266</name>
</gene>
<keyword evidence="1" id="KW-0597">Phosphoprotein</keyword>
<dbReference type="PROSITE" id="PS50883">
    <property type="entry name" value="EAL"/>
    <property type="match status" value="1"/>
</dbReference>
<feature type="modified residue" description="4-aspartylphosphate" evidence="1">
    <location>
        <position position="56"/>
    </location>
</feature>
<dbReference type="PANTHER" id="PTHR33121:SF79">
    <property type="entry name" value="CYCLIC DI-GMP PHOSPHODIESTERASE PDED-RELATED"/>
    <property type="match status" value="1"/>
</dbReference>
<proteinExistence type="predicted"/>
<dbReference type="SMART" id="SM00448">
    <property type="entry name" value="REC"/>
    <property type="match status" value="1"/>
</dbReference>
<dbReference type="GO" id="GO:0000160">
    <property type="term" value="P:phosphorelay signal transduction system"/>
    <property type="evidence" value="ECO:0007669"/>
    <property type="project" value="InterPro"/>
</dbReference>
<dbReference type="Pfam" id="PF00072">
    <property type="entry name" value="Response_reg"/>
    <property type="match status" value="1"/>
</dbReference>
<dbReference type="Pfam" id="PF00563">
    <property type="entry name" value="EAL"/>
    <property type="match status" value="1"/>
</dbReference>
<sequence>MLAPFKVLILDDHPLCCEHARSLLMEAGLTDTHMACNAREALEKLGDGGFHLVITDLKMPDMDGLQFIDELSRRDLHPMLVISTSCSRRLMNSVSLMAKESGFSVIGMFQKPFGTDHVQALVSQLRSVHANEGKTAAGIRERPIFAKAHLVQALQEKTIQAWFQPKRSLLTGHIVGVEALARWNDPQFGFMMPGSFMSAIRFHGLDHALLVRMMEDAMSAHLAWRSAGHVVPVSVNLPVPLLDDIGLPDELHGMAARCGIAAENITFELLEDQAVGIPANYYMSASRLRLKGFGLAQDDYGRGYSSMYSLISTPFTELKIDRAFVAGAAGDEVRTAALTSSVQLGRQLGLTVTAEGVETTRDLELLRSIGCDCVQGYLLSAAVPAVEFALMLASEPRHQGNPT</sequence>
<dbReference type="InterPro" id="IPR001633">
    <property type="entry name" value="EAL_dom"/>
</dbReference>
<dbReference type="PROSITE" id="PS50110">
    <property type="entry name" value="RESPONSE_REGULATORY"/>
    <property type="match status" value="1"/>
</dbReference>
<dbReference type="Proteomes" id="UP000183417">
    <property type="component" value="Unassembled WGS sequence"/>
</dbReference>
<dbReference type="EMBL" id="FNPE01000026">
    <property type="protein sequence ID" value="SDZ46090.1"/>
    <property type="molecule type" value="Genomic_DNA"/>
</dbReference>
<dbReference type="GO" id="GO:0071111">
    <property type="term" value="F:cyclic-guanylate-specific phosphodiesterase activity"/>
    <property type="evidence" value="ECO:0007669"/>
    <property type="project" value="InterPro"/>
</dbReference>
<feature type="domain" description="EAL" evidence="3">
    <location>
        <begin position="143"/>
        <end position="396"/>
    </location>
</feature>
<dbReference type="InterPro" id="IPR035919">
    <property type="entry name" value="EAL_sf"/>
</dbReference>
<name>A0A1H3T7Q0_9BURK</name>
<dbReference type="InterPro" id="IPR011006">
    <property type="entry name" value="CheY-like_superfamily"/>
</dbReference>
<dbReference type="Gene3D" id="3.40.50.2300">
    <property type="match status" value="1"/>
</dbReference>
<evidence type="ECO:0000313" key="5">
    <source>
        <dbReference type="Proteomes" id="UP000183417"/>
    </source>
</evidence>
<dbReference type="SUPFAM" id="SSF52172">
    <property type="entry name" value="CheY-like"/>
    <property type="match status" value="1"/>
</dbReference>
<evidence type="ECO:0000259" key="3">
    <source>
        <dbReference type="PROSITE" id="PS50883"/>
    </source>
</evidence>
<accession>A0A1H3T7Q0</accession>
<dbReference type="PANTHER" id="PTHR33121">
    <property type="entry name" value="CYCLIC DI-GMP PHOSPHODIESTERASE PDEF"/>
    <property type="match status" value="1"/>
</dbReference>